<dbReference type="EMBL" id="BEXD01002146">
    <property type="protein sequence ID" value="GBB97159.1"/>
    <property type="molecule type" value="Genomic_DNA"/>
</dbReference>
<gene>
    <name evidence="2" type="ORF">RclHR1_02930008</name>
</gene>
<dbReference type="PANTHER" id="PTHR10335:SF23">
    <property type="entry name" value="OB FOLD-CONTAINING PROTEIN, NUCLEIC ACID BINDING"/>
    <property type="match status" value="1"/>
</dbReference>
<protein>
    <recommendedName>
        <fullName evidence="1">Swiss Army Knife RNA repair protein HAD domain-containing protein</fullName>
    </recommendedName>
</protein>
<reference evidence="2 3" key="1">
    <citation type="submission" date="2017-11" db="EMBL/GenBank/DDBJ databases">
        <title>The genome of Rhizophagus clarus HR1 reveals common genetic basis of auxotrophy among arbuscular mycorrhizal fungi.</title>
        <authorList>
            <person name="Kobayashi Y."/>
        </authorList>
    </citation>
    <scope>NUCLEOTIDE SEQUENCE [LARGE SCALE GENOMIC DNA]</scope>
    <source>
        <strain evidence="2 3">HR1</strain>
    </source>
</reference>
<accession>A0A2Z6RIR5</accession>
<dbReference type="GO" id="GO:0031428">
    <property type="term" value="C:box C/D methylation guide snoRNP complex"/>
    <property type="evidence" value="ECO:0007669"/>
    <property type="project" value="TreeGrafter"/>
</dbReference>
<dbReference type="GO" id="GO:0032040">
    <property type="term" value="C:small-subunit processome"/>
    <property type="evidence" value="ECO:0007669"/>
    <property type="project" value="TreeGrafter"/>
</dbReference>
<sequence>MHSPIFSMLNFFDAHLKTMMRSNYFPRFIQKWRSCLHSDKLSKLDNFSPTIIRSQIQMDKSNELSLLTNALFKTLTAPEGKIVEFPELENTHNVQNTDITQSIQSEKTPLVINIFDFDGTLFSSPEPNPAIWENKLVGHLKNENVIFKGWYQDRRSLSFGNQDRLNNRWNYKLVNIVKNSMKAENTLTVLLTGRNYDEFHELITEMVERKGMRFDVMGFKPTNNIIDWRLYYKPNIIEKIGRDMYEKLIMNQTITGTQKLTTKEFKMHFIGDLISHHPPPISINIWEDRPNHFFAFEAYLEKLKSLGKIKEGTVHKVFLSKNFLEPFREYDIVMGMIKDHNYRSEQINLGKIGIVRKIQYAGIFFDQQVIDKLKRIYPPPTVNREWVFDGPYVLIKKNVSNEWLKLHCEGRGAIVTMKITGFGIYQNRIYCLQVSEYENSLEKTPIGMRCGKLFSDCPVPFINFAYVKGTEGFINTENINFNWIKYDKQIVVQGIIAAKYILGLE</sequence>
<evidence type="ECO:0000313" key="3">
    <source>
        <dbReference type="Proteomes" id="UP000247702"/>
    </source>
</evidence>
<organism evidence="2 3">
    <name type="scientific">Rhizophagus clarus</name>
    <dbReference type="NCBI Taxonomy" id="94130"/>
    <lineage>
        <taxon>Eukaryota</taxon>
        <taxon>Fungi</taxon>
        <taxon>Fungi incertae sedis</taxon>
        <taxon>Mucoromycota</taxon>
        <taxon>Glomeromycotina</taxon>
        <taxon>Glomeromycetes</taxon>
        <taxon>Glomerales</taxon>
        <taxon>Glomeraceae</taxon>
        <taxon>Rhizophagus</taxon>
    </lineage>
</organism>
<keyword evidence="3" id="KW-1185">Reference proteome</keyword>
<comment type="caution">
    <text evidence="2">The sequence shown here is derived from an EMBL/GenBank/DDBJ whole genome shotgun (WGS) entry which is preliminary data.</text>
</comment>
<dbReference type="GO" id="GO:1990259">
    <property type="term" value="F:histone H2AQ104 methyltransferase activity"/>
    <property type="evidence" value="ECO:0007669"/>
    <property type="project" value="TreeGrafter"/>
</dbReference>
<dbReference type="GO" id="GO:0000494">
    <property type="term" value="P:box C/D sno(s)RNA 3'-end processing"/>
    <property type="evidence" value="ECO:0007669"/>
    <property type="project" value="TreeGrafter"/>
</dbReference>
<evidence type="ECO:0000259" key="1">
    <source>
        <dbReference type="Pfam" id="PF10307"/>
    </source>
</evidence>
<dbReference type="AlphaFoldDB" id="A0A2Z6RIR5"/>
<dbReference type="GO" id="GO:0008649">
    <property type="term" value="F:rRNA methyltransferase activity"/>
    <property type="evidence" value="ECO:0007669"/>
    <property type="project" value="TreeGrafter"/>
</dbReference>
<dbReference type="Pfam" id="PF10307">
    <property type="entry name" value="HAD_SAK_1"/>
    <property type="match status" value="1"/>
</dbReference>
<dbReference type="GO" id="GO:0003723">
    <property type="term" value="F:RNA binding"/>
    <property type="evidence" value="ECO:0007669"/>
    <property type="project" value="TreeGrafter"/>
</dbReference>
<feature type="domain" description="Swiss Army Knife RNA repair protein HAD" evidence="1">
    <location>
        <begin position="124"/>
        <end position="341"/>
    </location>
</feature>
<evidence type="ECO:0000313" key="2">
    <source>
        <dbReference type="EMBL" id="GBB97159.1"/>
    </source>
</evidence>
<dbReference type="InterPro" id="IPR018812">
    <property type="entry name" value="SAK_HAD"/>
</dbReference>
<dbReference type="Proteomes" id="UP000247702">
    <property type="component" value="Unassembled WGS sequence"/>
</dbReference>
<proteinExistence type="predicted"/>
<name>A0A2Z6RIR5_9GLOM</name>
<dbReference type="PANTHER" id="PTHR10335">
    <property type="entry name" value="RRNA 2-O-METHYLTRANSFERASE FIBRILLARIN"/>
    <property type="match status" value="1"/>
</dbReference>